<evidence type="ECO:0000313" key="4">
    <source>
        <dbReference type="Proteomes" id="UP001295423"/>
    </source>
</evidence>
<dbReference type="PANTHER" id="PTHR35695:SF1">
    <property type="entry name" value="GLYCEROL-3-PHOSPHATE ACYLTRANSFERASE, CHLOROPLASTIC"/>
    <property type="match status" value="1"/>
</dbReference>
<protein>
    <recommendedName>
        <fullName evidence="2">Phospholipid/glycerol acyltransferase domain-containing protein</fullName>
    </recommendedName>
</protein>
<evidence type="ECO:0000259" key="2">
    <source>
        <dbReference type="SMART" id="SM00563"/>
    </source>
</evidence>
<feature type="chain" id="PRO_5041940463" description="Phospholipid/glycerol acyltransferase domain-containing protein" evidence="1">
    <location>
        <begin position="20"/>
        <end position="412"/>
    </location>
</feature>
<name>A0AAD2CIU8_9STRA</name>
<feature type="signal peptide" evidence="1">
    <location>
        <begin position="1"/>
        <end position="19"/>
    </location>
</feature>
<keyword evidence="4" id="KW-1185">Reference proteome</keyword>
<dbReference type="Gene3D" id="3.40.1130.10">
    <property type="entry name" value="Glycerol-3-phosphate (1)-acyltransferase"/>
    <property type="match status" value="1"/>
</dbReference>
<dbReference type="Proteomes" id="UP001295423">
    <property type="component" value="Unassembled WGS sequence"/>
</dbReference>
<dbReference type="AlphaFoldDB" id="A0AAD2CIU8"/>
<accession>A0AAD2CIU8</accession>
<dbReference type="EMBL" id="CAKOGP040000113">
    <property type="protein sequence ID" value="CAJ1930681.1"/>
    <property type="molecule type" value="Genomic_DNA"/>
</dbReference>
<dbReference type="Pfam" id="PF01553">
    <property type="entry name" value="Acyltransferase"/>
    <property type="match status" value="1"/>
</dbReference>
<evidence type="ECO:0000313" key="3">
    <source>
        <dbReference type="EMBL" id="CAJ1930681.1"/>
    </source>
</evidence>
<gene>
    <name evidence="3" type="ORF">CYCCA115_LOCUS2034</name>
</gene>
<dbReference type="GO" id="GO:0006655">
    <property type="term" value="P:phosphatidylglycerol biosynthetic process"/>
    <property type="evidence" value="ECO:0007669"/>
    <property type="project" value="TreeGrafter"/>
</dbReference>
<evidence type="ECO:0000256" key="1">
    <source>
        <dbReference type="SAM" id="SignalP"/>
    </source>
</evidence>
<feature type="domain" description="Phospholipid/glycerol acyltransferase" evidence="2">
    <location>
        <begin position="193"/>
        <end position="340"/>
    </location>
</feature>
<keyword evidence="1" id="KW-0732">Signal</keyword>
<proteinExistence type="predicted"/>
<dbReference type="SUPFAM" id="SSF69593">
    <property type="entry name" value="Glycerol-3-phosphate (1)-acyltransferase"/>
    <property type="match status" value="1"/>
</dbReference>
<dbReference type="SMART" id="SM00563">
    <property type="entry name" value="PlsC"/>
    <property type="match status" value="1"/>
</dbReference>
<sequence>MLFKRSFFLLACTAATTSAFAPPATNNNVMQTMRFSTETQAEATSQKEAEAELSPEYSAAFQKAEATVSAVLKDTKPEMLPGLVHFCKEYLTAHQVSNAKNKDEKSSPEQALNRILEGVQYGFKFGMGPEKFAFGVTHEALRGDAVKEDGNTIDFYEWGTEFFRGLIDKEDSKIMGMDNLKQALERADKGENVVFFANHQSEADPQVVSILLERAGLAKDAEKFYYVAGHKVTTDPLAIPFSMGRNLICIHSKKHIDADPETKGVKNRQNLSAMGGMLDRLKKGGCILWVAPSGGRDRRDLESGKTPMAPFDSKTLDMFRLMGSKSKKPTHYYPFAMVTYEVCPPPDFVEAGVGEKRNFRFTPVGINVGEEIPSEGGLEKRQQFNEKCCASAQEEYIKLRESIFPGTAPDLE</sequence>
<reference evidence="3" key="1">
    <citation type="submission" date="2023-08" db="EMBL/GenBank/DDBJ databases">
        <authorList>
            <person name="Audoor S."/>
            <person name="Bilcke G."/>
        </authorList>
    </citation>
    <scope>NUCLEOTIDE SEQUENCE</scope>
</reference>
<dbReference type="InterPro" id="IPR002123">
    <property type="entry name" value="Plipid/glycerol_acylTrfase"/>
</dbReference>
<dbReference type="InterPro" id="IPR016222">
    <property type="entry name" value="G3P_O-acylTrfase_chlp"/>
</dbReference>
<comment type="caution">
    <text evidence="3">The sequence shown here is derived from an EMBL/GenBank/DDBJ whole genome shotgun (WGS) entry which is preliminary data.</text>
</comment>
<organism evidence="3 4">
    <name type="scientific">Cylindrotheca closterium</name>
    <dbReference type="NCBI Taxonomy" id="2856"/>
    <lineage>
        <taxon>Eukaryota</taxon>
        <taxon>Sar</taxon>
        <taxon>Stramenopiles</taxon>
        <taxon>Ochrophyta</taxon>
        <taxon>Bacillariophyta</taxon>
        <taxon>Bacillariophyceae</taxon>
        <taxon>Bacillariophycidae</taxon>
        <taxon>Bacillariales</taxon>
        <taxon>Bacillariaceae</taxon>
        <taxon>Cylindrotheca</taxon>
    </lineage>
</organism>
<dbReference type="PANTHER" id="PTHR35695">
    <property type="entry name" value="GLYCEROL-3-PHOSPHATE ACYLTRANSFERASE, CHLOROPLASTIC"/>
    <property type="match status" value="1"/>
</dbReference>
<dbReference type="GO" id="GO:0004366">
    <property type="term" value="F:glycerol-3-phosphate O-acyltransferase activity"/>
    <property type="evidence" value="ECO:0007669"/>
    <property type="project" value="InterPro"/>
</dbReference>